<dbReference type="STRING" id="1116229.S3DED8"/>
<reference evidence="1 2" key="1">
    <citation type="journal article" date="2013" name="BMC Genomics">
        <title>Genomics-driven discovery of the pneumocandin biosynthetic gene cluster in the fungus Glarea lozoyensis.</title>
        <authorList>
            <person name="Chen L."/>
            <person name="Yue Q."/>
            <person name="Zhang X."/>
            <person name="Xiang M."/>
            <person name="Wang C."/>
            <person name="Li S."/>
            <person name="Che Y."/>
            <person name="Ortiz-Lopez F.J."/>
            <person name="Bills G.F."/>
            <person name="Liu X."/>
            <person name="An Z."/>
        </authorList>
    </citation>
    <scope>NUCLEOTIDE SEQUENCE [LARGE SCALE GENOMIC DNA]</scope>
    <source>
        <strain evidence="2">ATCC 20868 / MF5171</strain>
    </source>
</reference>
<dbReference type="EMBL" id="KE145364">
    <property type="protein sequence ID" value="EPE30311.1"/>
    <property type="molecule type" value="Genomic_DNA"/>
</dbReference>
<gene>
    <name evidence="1" type="ORF">GLAREA_13034</name>
</gene>
<dbReference type="AlphaFoldDB" id="S3DED8"/>
<dbReference type="HOGENOM" id="CLU_1468280_0_0_1"/>
<dbReference type="KEGG" id="glz:GLAREA_13034"/>
<accession>S3DED8</accession>
<dbReference type="GeneID" id="19472074"/>
<sequence length="184" mass="21153">MVVVWKQAFLRHKEEFEPAHAELLLPGGVMGSFNFGIKNYSWWLQRNQDLGAIDTRAWTFQELLARNLIYFGDDDITYMCRNTSKGLIIDYDGVFTKRVERNDPELDCFATVTSHHLERSDFDSPATFTPQNWASLVEKYSARNLSNREDRLPALAGIAAKFAAAWPGDYKAGLWQRHLVRHLG</sequence>
<dbReference type="PANTHER" id="PTHR33112:SF10">
    <property type="entry name" value="TOL"/>
    <property type="match status" value="1"/>
</dbReference>
<protein>
    <submittedName>
        <fullName evidence="1">Uncharacterized protein</fullName>
    </submittedName>
</protein>
<name>S3DED8_GLAL2</name>
<dbReference type="PANTHER" id="PTHR33112">
    <property type="entry name" value="DOMAIN PROTEIN, PUTATIVE-RELATED"/>
    <property type="match status" value="1"/>
</dbReference>
<keyword evidence="2" id="KW-1185">Reference proteome</keyword>
<proteinExistence type="predicted"/>
<evidence type="ECO:0000313" key="1">
    <source>
        <dbReference type="EMBL" id="EPE30311.1"/>
    </source>
</evidence>
<organism evidence="1 2">
    <name type="scientific">Glarea lozoyensis (strain ATCC 20868 / MF5171)</name>
    <dbReference type="NCBI Taxonomy" id="1116229"/>
    <lineage>
        <taxon>Eukaryota</taxon>
        <taxon>Fungi</taxon>
        <taxon>Dikarya</taxon>
        <taxon>Ascomycota</taxon>
        <taxon>Pezizomycotina</taxon>
        <taxon>Leotiomycetes</taxon>
        <taxon>Helotiales</taxon>
        <taxon>Helotiaceae</taxon>
        <taxon>Glarea</taxon>
    </lineage>
</organism>
<evidence type="ECO:0000313" key="2">
    <source>
        <dbReference type="Proteomes" id="UP000016922"/>
    </source>
</evidence>
<dbReference type="Proteomes" id="UP000016922">
    <property type="component" value="Unassembled WGS sequence"/>
</dbReference>
<dbReference type="RefSeq" id="XP_008082704.1">
    <property type="nucleotide sequence ID" value="XM_008084513.1"/>
</dbReference>